<dbReference type="AlphaFoldDB" id="A0A397ZZP5"/>
<name>A0A397ZZP5_BRACM</name>
<accession>A0A397ZZP5</accession>
<evidence type="ECO:0000313" key="3">
    <source>
        <dbReference type="Proteomes" id="UP000264353"/>
    </source>
</evidence>
<dbReference type="EMBL" id="CM010630">
    <property type="protein sequence ID" value="RID70615.1"/>
    <property type="molecule type" value="Genomic_DNA"/>
</dbReference>
<organism evidence="2 3">
    <name type="scientific">Brassica campestris</name>
    <name type="common">Field mustard</name>
    <dbReference type="NCBI Taxonomy" id="3711"/>
    <lineage>
        <taxon>Eukaryota</taxon>
        <taxon>Viridiplantae</taxon>
        <taxon>Streptophyta</taxon>
        <taxon>Embryophyta</taxon>
        <taxon>Tracheophyta</taxon>
        <taxon>Spermatophyta</taxon>
        <taxon>Magnoliopsida</taxon>
        <taxon>eudicotyledons</taxon>
        <taxon>Gunneridae</taxon>
        <taxon>Pentapetalae</taxon>
        <taxon>rosids</taxon>
        <taxon>malvids</taxon>
        <taxon>Brassicales</taxon>
        <taxon>Brassicaceae</taxon>
        <taxon>Brassiceae</taxon>
        <taxon>Brassica</taxon>
    </lineage>
</organism>
<proteinExistence type="predicted"/>
<sequence>MSGKRFHHGNTGLQVRGYDNFKQNRQKCRGREAKQYMLKKIQLKENSRIASQSSGGGDPSHVYQCMMYSKVHDLLHGNNLSLR</sequence>
<feature type="region of interest" description="Disordered" evidence="1">
    <location>
        <begin position="1"/>
        <end position="26"/>
    </location>
</feature>
<reference evidence="2 3" key="1">
    <citation type="submission" date="2018-06" db="EMBL/GenBank/DDBJ databases">
        <title>WGS assembly of Brassica rapa FPsc.</title>
        <authorList>
            <person name="Bowman J."/>
            <person name="Kohchi T."/>
            <person name="Yamato K."/>
            <person name="Jenkins J."/>
            <person name="Shu S."/>
            <person name="Ishizaki K."/>
            <person name="Yamaoka S."/>
            <person name="Nishihama R."/>
            <person name="Nakamura Y."/>
            <person name="Berger F."/>
            <person name="Adam C."/>
            <person name="Aki S."/>
            <person name="Althoff F."/>
            <person name="Araki T."/>
            <person name="Arteaga-Vazquez M."/>
            <person name="Balasubrmanian S."/>
            <person name="Bauer D."/>
            <person name="Boehm C."/>
            <person name="Briginshaw L."/>
            <person name="Caballero-Perez J."/>
            <person name="Catarino B."/>
            <person name="Chen F."/>
            <person name="Chiyoda S."/>
            <person name="Chovatia M."/>
            <person name="Davies K."/>
            <person name="Delmans M."/>
            <person name="Demura T."/>
            <person name="Dierschke T."/>
            <person name="Dolan L."/>
            <person name="Dorantes-Acosta A."/>
            <person name="Eklund D."/>
            <person name="Florent S."/>
            <person name="Flores-Sandoval E."/>
            <person name="Fujiyama A."/>
            <person name="Fukuzawa H."/>
            <person name="Galik B."/>
            <person name="Grimanelli D."/>
            <person name="Grimwood J."/>
            <person name="Grossniklaus U."/>
            <person name="Hamada T."/>
            <person name="Haseloff J."/>
            <person name="Hetherington A."/>
            <person name="Higo A."/>
            <person name="Hirakawa Y."/>
            <person name="Hundley H."/>
            <person name="Ikeda Y."/>
            <person name="Inoue K."/>
            <person name="Inoue S."/>
            <person name="Ishida S."/>
            <person name="Jia Q."/>
            <person name="Kakita M."/>
            <person name="Kanazawa T."/>
            <person name="Kawai Y."/>
            <person name="Kawashima T."/>
            <person name="Kennedy M."/>
            <person name="Kinose K."/>
            <person name="Kinoshita T."/>
            <person name="Kohara Y."/>
            <person name="Koide E."/>
            <person name="Komatsu K."/>
            <person name="Kopischke S."/>
            <person name="Kubo M."/>
            <person name="Kyozuka J."/>
            <person name="Lagercrantz U."/>
            <person name="Lin S."/>
            <person name="Lindquist E."/>
            <person name="Lipzen A."/>
            <person name="Lu C."/>
            <person name="Luna E."/>
            <person name="Martienssen R."/>
            <person name="Minamino N."/>
            <person name="Mizutani M."/>
            <person name="Mizutani M."/>
            <person name="Mochizuki N."/>
            <person name="Monte I."/>
            <person name="Mosher R."/>
            <person name="Nagasaki H."/>
            <person name="Nakagami H."/>
            <person name="Naramoto S."/>
            <person name="Nishitani K."/>
            <person name="Ohtani M."/>
            <person name="Okamoto T."/>
            <person name="Okumura M."/>
            <person name="Phillips J."/>
            <person name="Pollak B."/>
            <person name="Reinders A."/>
            <person name="Roevekamp M."/>
            <person name="Sano R."/>
            <person name="Sawa S."/>
            <person name="Schmid M."/>
            <person name="Shirakawa M."/>
            <person name="Solano R."/>
            <person name="Spunde A."/>
            <person name="Suetsugu N."/>
            <person name="Sugano S."/>
            <person name="Sugiyama A."/>
            <person name="Sun R."/>
            <person name="Suzuki Y."/>
            <person name="Takenaka M."/>
            <person name="Takezawa D."/>
            <person name="Tomogane H."/>
            <person name="Tsuzuki M."/>
            <person name="Ueda T."/>
            <person name="Umeda M."/>
            <person name="Ward J."/>
            <person name="Watanabe Y."/>
            <person name="Yazaki K."/>
            <person name="Yokoyama R."/>
            <person name="Yoshitake Y."/>
            <person name="Yotsui I."/>
            <person name="Zachgo S."/>
            <person name="Schmutz J."/>
        </authorList>
    </citation>
    <scope>NUCLEOTIDE SEQUENCE [LARGE SCALE GENOMIC DNA]</scope>
    <source>
        <strain evidence="3">cv. B-3</strain>
    </source>
</reference>
<evidence type="ECO:0000256" key="1">
    <source>
        <dbReference type="SAM" id="MobiDB-lite"/>
    </source>
</evidence>
<evidence type="ECO:0000313" key="2">
    <source>
        <dbReference type="EMBL" id="RID70615.1"/>
    </source>
</evidence>
<protein>
    <submittedName>
        <fullName evidence="2">Uncharacterized protein</fullName>
    </submittedName>
</protein>
<dbReference type="Proteomes" id="UP000264353">
    <property type="component" value="Chromosome A3"/>
</dbReference>
<gene>
    <name evidence="2" type="ORF">BRARA_C02623</name>
</gene>